<feature type="domain" description="EGF-like" evidence="19">
    <location>
        <begin position="1115"/>
        <end position="1150"/>
    </location>
</feature>
<dbReference type="FunFam" id="2.10.25.10:FF:000143">
    <property type="entry name" value="Protein crumbs 1"/>
    <property type="match status" value="1"/>
</dbReference>
<dbReference type="SMART" id="SM00179">
    <property type="entry name" value="EGF_CA"/>
    <property type="match status" value="31"/>
</dbReference>
<feature type="domain" description="EGF-like" evidence="19">
    <location>
        <begin position="363"/>
        <end position="400"/>
    </location>
</feature>
<feature type="domain" description="EGF-like" evidence="19">
    <location>
        <begin position="479"/>
        <end position="515"/>
    </location>
</feature>
<dbReference type="GO" id="GO:0003002">
    <property type="term" value="P:regionalization"/>
    <property type="evidence" value="ECO:0007669"/>
    <property type="project" value="UniProtKB-ARBA"/>
</dbReference>
<organism evidence="20 21">
    <name type="scientific">Habropoda laboriosa</name>
    <dbReference type="NCBI Taxonomy" id="597456"/>
    <lineage>
        <taxon>Eukaryota</taxon>
        <taxon>Metazoa</taxon>
        <taxon>Ecdysozoa</taxon>
        <taxon>Arthropoda</taxon>
        <taxon>Hexapoda</taxon>
        <taxon>Insecta</taxon>
        <taxon>Pterygota</taxon>
        <taxon>Neoptera</taxon>
        <taxon>Endopterygota</taxon>
        <taxon>Hymenoptera</taxon>
        <taxon>Apocrita</taxon>
        <taxon>Aculeata</taxon>
        <taxon>Apoidea</taxon>
        <taxon>Anthophila</taxon>
        <taxon>Apidae</taxon>
        <taxon>Habropoda</taxon>
    </lineage>
</organism>
<dbReference type="FunFam" id="2.10.25.10:FF:000122">
    <property type="entry name" value="Protein crumbs homolog 2"/>
    <property type="match status" value="3"/>
</dbReference>
<dbReference type="Gene3D" id="2.60.120.200">
    <property type="match status" value="4"/>
</dbReference>
<evidence type="ECO:0000313" key="20">
    <source>
        <dbReference type="EMBL" id="KOC60549.1"/>
    </source>
</evidence>
<dbReference type="FunFam" id="2.10.25.10:FF:000472">
    <property type="entry name" value="Uncharacterized protein, isoform A"/>
    <property type="match status" value="2"/>
</dbReference>
<feature type="disulfide bond" evidence="16">
    <location>
        <begin position="2229"/>
        <end position="2238"/>
    </location>
</feature>
<feature type="domain" description="EGF-like" evidence="19">
    <location>
        <begin position="975"/>
        <end position="1012"/>
    </location>
</feature>
<gene>
    <name evidence="20" type="ORF">WH47_07682</name>
</gene>
<feature type="domain" description="EGF-like" evidence="19">
    <location>
        <begin position="2158"/>
        <end position="2200"/>
    </location>
</feature>
<dbReference type="InterPro" id="IPR049883">
    <property type="entry name" value="NOTCH1_EGF-like"/>
</dbReference>
<feature type="domain" description="EGF-like" evidence="19">
    <location>
        <begin position="441"/>
        <end position="477"/>
    </location>
</feature>
<keyword evidence="7" id="KW-0732">Signal</keyword>
<keyword evidence="5 16" id="KW-0245">EGF-like domain</keyword>
<feature type="disulfide bond" evidence="16">
    <location>
        <begin position="654"/>
        <end position="663"/>
    </location>
</feature>
<dbReference type="Pfam" id="PF00054">
    <property type="entry name" value="Laminin_G_1"/>
    <property type="match status" value="2"/>
</dbReference>
<feature type="domain" description="EGF-like" evidence="19">
    <location>
        <begin position="2240"/>
        <end position="2277"/>
    </location>
</feature>
<comment type="caution">
    <text evidence="16">Lacks conserved residue(s) required for the propagation of feature annotation.</text>
</comment>
<feature type="disulfide bond" evidence="16">
    <location>
        <begin position="925"/>
        <end position="934"/>
    </location>
</feature>
<feature type="domain" description="EGF-like" evidence="19">
    <location>
        <begin position="2120"/>
        <end position="2156"/>
    </location>
</feature>
<evidence type="ECO:0000259" key="18">
    <source>
        <dbReference type="PROSITE" id="PS50025"/>
    </source>
</evidence>
<feature type="disulfide bond" evidence="16">
    <location>
        <begin position="1140"/>
        <end position="1149"/>
    </location>
</feature>
<feature type="domain" description="EGF-like" evidence="19">
    <location>
        <begin position="402"/>
        <end position="439"/>
    </location>
</feature>
<feature type="disulfide bond" evidence="16">
    <location>
        <begin position="467"/>
        <end position="476"/>
    </location>
</feature>
<feature type="domain" description="EGF-like" evidence="19">
    <location>
        <begin position="1190"/>
        <end position="1231"/>
    </location>
</feature>
<dbReference type="InterPro" id="IPR013320">
    <property type="entry name" value="ConA-like_dom_sf"/>
</dbReference>
<reference evidence="20 21" key="1">
    <citation type="submission" date="2015-07" db="EMBL/GenBank/DDBJ databases">
        <title>The genome of Habropoda laboriosa.</title>
        <authorList>
            <person name="Pan H."/>
            <person name="Kapheim K."/>
        </authorList>
    </citation>
    <scope>NUCLEOTIDE SEQUENCE [LARGE SCALE GENOMIC DNA]</scope>
    <source>
        <strain evidence="20">0110345459</strain>
    </source>
</reference>
<feature type="disulfide bond" evidence="16">
    <location>
        <begin position="1103"/>
        <end position="1112"/>
    </location>
</feature>
<dbReference type="FunFam" id="2.10.25.10:FF:000100">
    <property type="entry name" value="neurogenic locus notch homolog protein 3"/>
    <property type="match status" value="1"/>
</dbReference>
<dbReference type="EMBL" id="KQ414813">
    <property type="protein sequence ID" value="KOC60549.1"/>
    <property type="molecule type" value="Genomic_DNA"/>
</dbReference>
<keyword evidence="8" id="KW-0677">Repeat</keyword>
<dbReference type="SMART" id="SM00181">
    <property type="entry name" value="EGF"/>
    <property type="match status" value="34"/>
</dbReference>
<dbReference type="Pfam" id="PF00008">
    <property type="entry name" value="EGF"/>
    <property type="match status" value="17"/>
</dbReference>
<dbReference type="PRINTS" id="PR00010">
    <property type="entry name" value="EGFBLOOD"/>
</dbReference>
<feature type="disulfide bond" evidence="16">
    <location>
        <begin position="771"/>
        <end position="780"/>
    </location>
</feature>
<evidence type="ECO:0000256" key="12">
    <source>
        <dbReference type="ARBA" id="ARBA00023157"/>
    </source>
</evidence>
<feature type="domain" description="EGF-like" evidence="19">
    <location>
        <begin position="593"/>
        <end position="627"/>
    </location>
</feature>
<dbReference type="GO" id="GO:0007219">
    <property type="term" value="P:Notch signaling pathway"/>
    <property type="evidence" value="ECO:0007669"/>
    <property type="project" value="UniProtKB-KW"/>
</dbReference>
<dbReference type="FunFam" id="2.10.25.10:FF:000123">
    <property type="entry name" value="Crumbs homolog 1 (Drosophila)"/>
    <property type="match status" value="2"/>
</dbReference>
<feature type="disulfide bond" evidence="16">
    <location>
        <begin position="1119"/>
        <end position="1129"/>
    </location>
</feature>
<dbReference type="FunFam" id="2.10.25.10:FF:000151">
    <property type="entry name" value="FAT atypical cadherin 4"/>
    <property type="match status" value="1"/>
</dbReference>
<dbReference type="GO" id="GO:0007163">
    <property type="term" value="P:establishment or maintenance of cell polarity"/>
    <property type="evidence" value="ECO:0007669"/>
    <property type="project" value="UniProtKB-ARBA"/>
</dbReference>
<evidence type="ECO:0000259" key="19">
    <source>
        <dbReference type="PROSITE" id="PS50026"/>
    </source>
</evidence>
<evidence type="ECO:0000313" key="21">
    <source>
        <dbReference type="Proteomes" id="UP000053825"/>
    </source>
</evidence>
<feature type="domain" description="EGF-like" evidence="19">
    <location>
        <begin position="2202"/>
        <end position="2239"/>
    </location>
</feature>
<evidence type="ECO:0000256" key="6">
    <source>
        <dbReference type="ARBA" id="ARBA00022692"/>
    </source>
</evidence>
<dbReference type="InterPro" id="IPR018097">
    <property type="entry name" value="EGF_Ca-bd_CS"/>
</dbReference>
<dbReference type="PANTHER" id="PTHR12916:SF4">
    <property type="entry name" value="UNINFLATABLE, ISOFORM C"/>
    <property type="match status" value="1"/>
</dbReference>
<feature type="domain" description="EGF-like" evidence="19">
    <location>
        <begin position="937"/>
        <end position="973"/>
    </location>
</feature>
<feature type="disulfide bond" evidence="16">
    <location>
        <begin position="580"/>
        <end position="589"/>
    </location>
</feature>
<evidence type="ECO:0000256" key="4">
    <source>
        <dbReference type="ARBA" id="ARBA00022475"/>
    </source>
</evidence>
<feature type="domain" description="EGF-like" evidence="19">
    <location>
        <begin position="1052"/>
        <end position="1113"/>
    </location>
</feature>
<feature type="disulfide bond" evidence="16">
    <location>
        <begin position="730"/>
        <end position="739"/>
    </location>
</feature>
<feature type="domain" description="EGF-like" evidence="19">
    <location>
        <begin position="1014"/>
        <end position="1050"/>
    </location>
</feature>
<feature type="disulfide bond" evidence="16">
    <location>
        <begin position="1178"/>
        <end position="1187"/>
    </location>
</feature>
<evidence type="ECO:0000256" key="14">
    <source>
        <dbReference type="ARBA" id="ARBA00023273"/>
    </source>
</evidence>
<feature type="domain" description="EGF-like" evidence="19">
    <location>
        <begin position="859"/>
        <end position="897"/>
    </location>
</feature>
<sequence>MPVIVAQGRSPPSVVGLWSYVNLRTTTDASNSFGFQMESVDHFLPMAIDVVQQWFLTGVPRNYENAAYRLGQYASASFSVNAQRVVYSAEQVLTSLLVVTDEAPQDTRHKNYNEHPREAYFNGSAFLKLSSFVSVHRHSGLSFRTCEGGRLFIQKYNEDSISLEVTPDGLLFVAIVDQQRYKARLNARLLNNAWHNVNLFFRLGNLTLNAAGHTQVIANATYNAAILTLPDYDMNGSLVVGEGFRGCILQGPGILFNDSINNGAAFGGTSGLNGGVGSSAITTMDFCHHEPCMMHGKCVSRQDRYECHCYARYSGNNCQIDNGPLCTSSPCRNGGTCNEDSKGDFSCVCKPGFTGAFCESQLGVRLCEQSPCRNDGVCLALTESEYKCECLPGWTGKNCETNFNECSSSPCKHGGSCIDGINNYTCICDRTGYEGANCEIDIDECLANPCLNNGVCYDNYGGYICHCPNGFEGQNCELNLNECLSNPCMHGGDCVDDVGSYHCTCPSGYTGRHCELRSLCENAACPLNSICVEDAHGPQCVCNPGFMGNPPNCTINYCASNPCSNGGTCTSNKDGYNCTCPPEWKGTTCLSPASDWCSTCYNGGSCLETRFGIMCQCPRFWTGPQCKDPITCRDLPCKQASACHDYPGGYYCTCEPGWTGPECSIDMDECSSDPCRNGGICIDQQNSYYCQCLPGYTGKNCQINVDECLSQPCQNGGTCIDRINGYICNCTKDFMDENCEREYNACAVNPCQNNGNCTLIPRSRREFICECPRGFEGKICDINVNDCIDVICPDGKVCVDGIAGYECICREGYRDPNCTLIVDHCATKPCNSGVCIDLGEQGFECKCKDGFQGQYCEEDINECEIEGSSLCNNGICVNTEGGYNCFCRPGFSGDHCDIDIDECLCGPCKNNATCIDGINTFECQCPPGYSGKTCDMDVNECESNPCLNGATCVDEIANYMCICSPGFRGLNCEINIDDCEPLPCLNHGQCIDGVNNYTCDCSDTGFEGFHCEKNIDDCRSEPCINGAFCIDDIKNYKCQCYAGYTGKNCEVDINECESSPCQYNGTCLEKSNMELYKSDAVTLPSIFNQEFSYANASGYECLCVQGVTGKNCEVNINECDSNPCQAGSCVDRIGGYTCECDDGYEGDHCQHDIDECKRYTPCEHGVCTDGRADYTCTCDPEYGGKNCSVELIGCQGNACQNGGTCWPYLVDETIHKFNCTCPNGYHGEICDYVTTMSLNGSSYVLVNTTRDEGYDIQFRFRTTLPNGLLAIGKGLTFYILELVNGKLNLHSSLLNKWEGVFIGSGLNDSTWQKVFVAINATHLVLSANEEQTIYPISLNEGSNSNHTSFPMTYVGGTTNYLRRLTHGPSFFVGCTEDVVINGEWVYSGTSSKTVYMEDVEPGCPREAQCSPNRCKNGGHCTDRWRDFSCKCERPYLGHTCQYNMTAATFGYENITNSYVTVKVSDMARRAVRLIVDISMFIRTRQDRGDIFYLGSEPNLQTDLKPQEKTYIAAQLEGGELLVRIQFNGTEAYTVGGVKLNDGNNHLIQIIRNVTLVQVKINGTEYFRKTISASGQLNVTVLYLGGLPQASRYIRQVDNRQIEVSQTPQVNFKGIIQDVQISNGIETMVVEFFPLKANDIPTLKQFGNVTFDYDKVLKGVVSDNVCVSNPCNHNGTCHVTWNDFWCQCPRGYTGKTCQEMEFCQLQDCPAGSKCQNLDDGYECIANATFNGVTTFTYVYNQVEEKNVTDTTIDTIQITYRSNTGGTLMHIAPRVGAQHFTVSVYKDKITVSWRLDLQNQGILTFGKVEPDGNWTSIVLRLNNNSMECGYANSNDEYASHVSPNFSFSLWYDLLITGTVTLGGLSSILSEKHSYVTIGSGRQNLENKSGINENSIDFTERTLTTASPPYNIMSGEAFKGCLGEVRIASMLLHYFTYEEVYQNANFTPLEYLALQENNSTHHDSIGCQLCFDLDCKNDGHCLDKTSSYICECPAGYTEDDCSFNIDECIDNKCDNGATCRDGIANYTCLCNSGWTGWLCDSDINECVTLRPCQHDGVCINLPGYFRCECPDQFTGDLCENFRLITCENQPCKNNGICTDVVNSQTGDNFTCTCMTGYEGAICDVPYCIGRNCQNGGRCDLSQQTPRCICPPGYSGLYCEINIDDCAPDAEGNIPCKNDGKCYDGVNNFTCDCSHTGYTGPDCSIDVDECRDPATDCGHGQCDNLPGTYQCICDLSYCGYNCGMMDPCKEDYCQNGGTCTCGDDGGYRCQCTHDYTGQNCTETENFLGSQALDIAVIVGPIVGCLFLIAVGSLVALFMMARKKRATRGTYSPSAQEFSNPRVEMDNVMKPPPEERLI</sequence>
<keyword evidence="12 16" id="KW-1015">Disulfide bond</keyword>
<dbReference type="SUPFAM" id="SSF57184">
    <property type="entry name" value="Growth factor receptor domain"/>
    <property type="match status" value="3"/>
</dbReference>
<evidence type="ECO:0000256" key="2">
    <source>
        <dbReference type="ARBA" id="ARBA00004316"/>
    </source>
</evidence>
<dbReference type="PROSITE" id="PS00010">
    <property type="entry name" value="ASX_HYDROXYL"/>
    <property type="match status" value="20"/>
</dbReference>
<comment type="similarity">
    <text evidence="15">Belongs to the Crumbs protein family.</text>
</comment>
<dbReference type="InterPro" id="IPR001791">
    <property type="entry name" value="Laminin_G"/>
</dbReference>
<feature type="disulfide bond" evidence="16">
    <location>
        <begin position="505"/>
        <end position="514"/>
    </location>
</feature>
<keyword evidence="4" id="KW-1003">Cell membrane</keyword>
<feature type="domain" description="Laminin G" evidence="18">
    <location>
        <begin position="1233"/>
        <end position="1403"/>
    </location>
</feature>
<dbReference type="SUPFAM" id="SSF49899">
    <property type="entry name" value="Concanavalin A-like lectins/glucanases"/>
    <property type="match status" value="4"/>
</dbReference>
<feature type="disulfide bond" evidence="16">
    <location>
        <begin position="2027"/>
        <end position="2036"/>
    </location>
</feature>
<dbReference type="PRINTS" id="PR01983">
    <property type="entry name" value="NOTCH"/>
</dbReference>
<dbReference type="GO" id="GO:0003008">
    <property type="term" value="P:system process"/>
    <property type="evidence" value="ECO:0007669"/>
    <property type="project" value="UniProtKB-ARBA"/>
</dbReference>
<feature type="disulfide bond" evidence="16">
    <location>
        <begin position="2267"/>
        <end position="2276"/>
    </location>
</feature>
<feature type="domain" description="Laminin G" evidence="18">
    <location>
        <begin position="116"/>
        <end position="287"/>
    </location>
</feature>
<evidence type="ECO:0000256" key="3">
    <source>
        <dbReference type="ARBA" id="ARBA00022473"/>
    </source>
</evidence>
<evidence type="ECO:0000256" key="10">
    <source>
        <dbReference type="ARBA" id="ARBA00022989"/>
    </source>
</evidence>
<dbReference type="GO" id="GO:0032991">
    <property type="term" value="C:protein-containing complex"/>
    <property type="evidence" value="ECO:0007669"/>
    <property type="project" value="UniProtKB-ARBA"/>
</dbReference>
<feature type="domain" description="EGF-like" evidence="19">
    <location>
        <begin position="554"/>
        <end position="590"/>
    </location>
</feature>
<feature type="transmembrane region" description="Helical" evidence="17">
    <location>
        <begin position="2290"/>
        <end position="2313"/>
    </location>
</feature>
<keyword evidence="3" id="KW-0217">Developmental protein</keyword>
<dbReference type="InterPro" id="IPR009030">
    <property type="entry name" value="Growth_fac_rcpt_cys_sf"/>
</dbReference>
<dbReference type="CDD" id="cd00110">
    <property type="entry name" value="LamG"/>
    <property type="match status" value="2"/>
</dbReference>
<keyword evidence="13" id="KW-0325">Glycoprotein</keyword>
<feature type="disulfide bond" evidence="16">
    <location>
        <begin position="825"/>
        <end position="835"/>
    </location>
</feature>
<feature type="disulfide bond" evidence="16">
    <location>
        <begin position="887"/>
        <end position="896"/>
    </location>
</feature>
<dbReference type="SMART" id="SM00282">
    <property type="entry name" value="LamG"/>
    <property type="match status" value="3"/>
</dbReference>
<feature type="domain" description="EGF-like" evidence="19">
    <location>
        <begin position="899"/>
        <end position="935"/>
    </location>
</feature>
<evidence type="ECO:0000256" key="16">
    <source>
        <dbReference type="PROSITE-ProRule" id="PRU00076"/>
    </source>
</evidence>
<dbReference type="InterPro" id="IPR001881">
    <property type="entry name" value="EGF-like_Ca-bd_dom"/>
</dbReference>
<feature type="domain" description="EGF-like" evidence="19">
    <location>
        <begin position="322"/>
        <end position="359"/>
    </location>
</feature>
<feature type="domain" description="EGF-like" evidence="19">
    <location>
        <begin position="2079"/>
        <end position="2117"/>
    </location>
</feature>
<evidence type="ECO:0000256" key="9">
    <source>
        <dbReference type="ARBA" id="ARBA00022976"/>
    </source>
</evidence>
<feature type="disulfide bond" evidence="16">
    <location>
        <begin position="1687"/>
        <end position="1696"/>
    </location>
</feature>
<dbReference type="GO" id="GO:0042995">
    <property type="term" value="C:cell projection"/>
    <property type="evidence" value="ECO:0007669"/>
    <property type="project" value="UniProtKB-SubCell"/>
</dbReference>
<evidence type="ECO:0000256" key="17">
    <source>
        <dbReference type="SAM" id="Phobius"/>
    </source>
</evidence>
<dbReference type="PROSITE" id="PS01186">
    <property type="entry name" value="EGF_2"/>
    <property type="match status" value="20"/>
</dbReference>
<dbReference type="FunFam" id="2.10.25.10:FF:000004">
    <property type="entry name" value="Neurogenic locus notch 1"/>
    <property type="match status" value="1"/>
</dbReference>
<feature type="disulfide bond" evidence="16">
    <location>
        <begin position="2066"/>
        <end position="2075"/>
    </location>
</feature>
<feature type="domain" description="EGF-like" evidence="19">
    <location>
        <begin position="2001"/>
        <end position="2037"/>
    </location>
</feature>
<feature type="domain" description="EGF-like" evidence="19">
    <location>
        <begin position="2039"/>
        <end position="2076"/>
    </location>
</feature>
<dbReference type="GO" id="GO:0051240">
    <property type="term" value="P:positive regulation of multicellular organismal process"/>
    <property type="evidence" value="ECO:0007669"/>
    <property type="project" value="UniProtKB-ARBA"/>
</dbReference>
<evidence type="ECO:0000256" key="15">
    <source>
        <dbReference type="ARBA" id="ARBA00060989"/>
    </source>
</evidence>
<feature type="disulfide bond" evidence="16">
    <location>
        <begin position="617"/>
        <end position="626"/>
    </location>
</feature>
<dbReference type="Gene3D" id="2.10.25.10">
    <property type="entry name" value="Laminin"/>
    <property type="match status" value="31"/>
</dbReference>
<feature type="domain" description="EGF-like" evidence="19">
    <location>
        <begin position="1152"/>
        <end position="1188"/>
    </location>
</feature>
<name>A0A0L7QPR4_9HYME</name>
<dbReference type="OrthoDB" id="283575at2759"/>
<feature type="disulfide bond" evidence="16">
    <location>
        <begin position="1040"/>
        <end position="1049"/>
    </location>
</feature>
<dbReference type="GO" id="GO:0048732">
    <property type="term" value="P:gland development"/>
    <property type="evidence" value="ECO:0007669"/>
    <property type="project" value="UniProtKB-ARBA"/>
</dbReference>
<keyword evidence="11 17" id="KW-0472">Membrane</keyword>
<dbReference type="SUPFAM" id="SSF57196">
    <property type="entry name" value="EGF/Laminin"/>
    <property type="match status" value="19"/>
</dbReference>
<feature type="disulfide bond" evidence="16">
    <location>
        <begin position="1989"/>
        <end position="1998"/>
    </location>
</feature>
<dbReference type="FunFam" id="2.10.25.10:FF:000039">
    <property type="entry name" value="Crumbs cell polarity complex component 1"/>
    <property type="match status" value="1"/>
</dbReference>
<feature type="domain" description="EGF-like" evidence="19">
    <location>
        <begin position="783"/>
        <end position="819"/>
    </location>
</feature>
<feature type="disulfide bond" evidence="16">
    <location>
        <begin position="1431"/>
        <end position="1440"/>
    </location>
</feature>
<protein>
    <submittedName>
        <fullName evidence="20">Protein crumbs</fullName>
    </submittedName>
</protein>
<feature type="domain" description="EGF-like" evidence="19">
    <location>
        <begin position="628"/>
        <end position="664"/>
    </location>
</feature>
<keyword evidence="6 17" id="KW-0812">Transmembrane</keyword>
<dbReference type="PROSITE" id="PS50026">
    <property type="entry name" value="EGF_3"/>
    <property type="match status" value="33"/>
</dbReference>
<feature type="domain" description="EGF-like" evidence="19">
    <location>
        <begin position="1405"/>
        <end position="1441"/>
    </location>
</feature>
<dbReference type="PROSITE" id="PS50025">
    <property type="entry name" value="LAM_G_DOMAIN"/>
    <property type="match status" value="3"/>
</dbReference>
<dbReference type="GO" id="GO:0016324">
    <property type="term" value="C:apical plasma membrane"/>
    <property type="evidence" value="ECO:0007669"/>
    <property type="project" value="UniProtKB-SubCell"/>
</dbReference>
<feature type="domain" description="EGF-like" evidence="19">
    <location>
        <begin position="821"/>
        <end position="857"/>
    </location>
</feature>
<feature type="domain" description="EGF-like" evidence="19">
    <location>
        <begin position="742"/>
        <end position="781"/>
    </location>
</feature>
<dbReference type="InterPro" id="IPR013032">
    <property type="entry name" value="EGF-like_CS"/>
</dbReference>
<dbReference type="PROSITE" id="PS00022">
    <property type="entry name" value="EGF_1"/>
    <property type="match status" value="26"/>
</dbReference>
<dbReference type="FunFam" id="2.10.25.10:FF:000095">
    <property type="entry name" value="Notch, isoform B"/>
    <property type="match status" value="3"/>
</dbReference>
<evidence type="ECO:0000256" key="11">
    <source>
        <dbReference type="ARBA" id="ARBA00023136"/>
    </source>
</evidence>
<feature type="disulfide bond" evidence="16">
    <location>
        <begin position="349"/>
        <end position="358"/>
    </location>
</feature>
<dbReference type="GO" id="GO:0005911">
    <property type="term" value="C:cell-cell junction"/>
    <property type="evidence" value="ECO:0007669"/>
    <property type="project" value="UniProtKB-ARBA"/>
</dbReference>
<feature type="domain" description="EGF-like" evidence="19">
    <location>
        <begin position="704"/>
        <end position="740"/>
    </location>
</feature>
<feature type="disulfide bond" evidence="16">
    <location>
        <begin position="809"/>
        <end position="818"/>
    </location>
</feature>
<feature type="disulfide bond" evidence="16">
    <location>
        <begin position="2146"/>
        <end position="2155"/>
    </location>
</feature>
<feature type="disulfide bond" evidence="16">
    <location>
        <begin position="390"/>
        <end position="399"/>
    </location>
</feature>
<dbReference type="CDD" id="cd00054">
    <property type="entry name" value="EGF_CA"/>
    <property type="match status" value="20"/>
</dbReference>
<feature type="disulfide bond" evidence="16">
    <location>
        <begin position="1221"/>
        <end position="1230"/>
    </location>
</feature>
<dbReference type="FunFam" id="2.10.25.10:FF:000434">
    <property type="entry name" value="Predicted protein"/>
    <property type="match status" value="1"/>
</dbReference>
<dbReference type="InterPro" id="IPR000152">
    <property type="entry name" value="EGF-type_Asp/Asn_hydroxyl_site"/>
</dbReference>
<feature type="disulfide bond" evidence="16">
    <location>
        <begin position="963"/>
        <end position="972"/>
    </location>
</feature>
<dbReference type="InterPro" id="IPR000742">
    <property type="entry name" value="EGF"/>
</dbReference>
<dbReference type="STRING" id="597456.A0A0L7QPR4"/>
<feature type="domain" description="EGF-like" evidence="19">
    <location>
        <begin position="1965"/>
        <end position="1999"/>
    </location>
</feature>
<dbReference type="Proteomes" id="UP000053825">
    <property type="component" value="Unassembled WGS sequence"/>
</dbReference>
<dbReference type="PANTHER" id="PTHR12916">
    <property type="entry name" value="CYTOCHROME C OXIDASE POLYPEPTIDE VIC-2"/>
    <property type="match status" value="1"/>
</dbReference>
<accession>A0A0L7QPR4</accession>
<keyword evidence="10 17" id="KW-1133">Transmembrane helix</keyword>
<evidence type="ECO:0000256" key="7">
    <source>
        <dbReference type="ARBA" id="ARBA00022729"/>
    </source>
</evidence>
<feature type="disulfide bond" evidence="16">
    <location>
        <begin position="692"/>
        <end position="701"/>
    </location>
</feature>
<feature type="domain" description="Laminin G" evidence="18">
    <location>
        <begin position="1448"/>
        <end position="1665"/>
    </location>
</feature>
<feature type="domain" description="EGF-like" evidence="19">
    <location>
        <begin position="666"/>
        <end position="702"/>
    </location>
</feature>
<dbReference type="GO" id="GO:0009653">
    <property type="term" value="P:anatomical structure morphogenesis"/>
    <property type="evidence" value="ECO:0007669"/>
    <property type="project" value="UniProtKB-ARBA"/>
</dbReference>
<dbReference type="FunFam" id="2.60.120.200:FF:000143">
    <property type="entry name" value="Crumbs, isoform D"/>
    <property type="match status" value="1"/>
</dbReference>
<dbReference type="GO" id="GO:0005509">
    <property type="term" value="F:calcium ion binding"/>
    <property type="evidence" value="ECO:0007669"/>
    <property type="project" value="InterPro"/>
</dbReference>
<dbReference type="Pfam" id="PF07645">
    <property type="entry name" value="EGF_CA"/>
    <property type="match status" value="3"/>
</dbReference>
<comment type="subcellular location">
    <subcellularLocation>
        <location evidence="1">Apical cell membrane</location>
        <topology evidence="1">Single-pass type I membrane protein</topology>
    </subcellularLocation>
    <subcellularLocation>
        <location evidence="2">Cell projection</location>
    </subcellularLocation>
</comment>
<evidence type="ECO:0000256" key="5">
    <source>
        <dbReference type="ARBA" id="ARBA00022536"/>
    </source>
</evidence>
<feature type="disulfide bond" evidence="16">
    <location>
        <begin position="847"/>
        <end position="856"/>
    </location>
</feature>
<feature type="domain" description="EGF-like" evidence="19">
    <location>
        <begin position="283"/>
        <end position="319"/>
    </location>
</feature>
<proteinExistence type="inferred from homology"/>
<feature type="disulfide bond" evidence="16">
    <location>
        <begin position="309"/>
        <end position="318"/>
    </location>
</feature>
<feature type="domain" description="EGF-like" evidence="19">
    <location>
        <begin position="1661"/>
        <end position="1697"/>
    </location>
</feature>
<dbReference type="FunFam" id="2.10.25.10:FF:000208">
    <property type="entry name" value="Crumbs 2, cell polarity complex component"/>
    <property type="match status" value="1"/>
</dbReference>
<dbReference type="GO" id="GO:0051241">
    <property type="term" value="P:negative regulation of multicellular organismal process"/>
    <property type="evidence" value="ECO:0007669"/>
    <property type="project" value="UniProtKB-ARBA"/>
</dbReference>
<keyword evidence="9" id="KW-0914">Notch signaling pathway</keyword>
<dbReference type="GO" id="GO:0030154">
    <property type="term" value="P:cell differentiation"/>
    <property type="evidence" value="ECO:0007669"/>
    <property type="project" value="UniProtKB-ARBA"/>
</dbReference>
<keyword evidence="14" id="KW-0966">Cell projection</keyword>
<keyword evidence="21" id="KW-1185">Reference proteome</keyword>
<evidence type="ECO:0000256" key="8">
    <source>
        <dbReference type="ARBA" id="ARBA00022737"/>
    </source>
</evidence>
<dbReference type="PROSITE" id="PS01187">
    <property type="entry name" value="EGF_CA"/>
    <property type="match status" value="10"/>
</dbReference>
<evidence type="ECO:0000256" key="13">
    <source>
        <dbReference type="ARBA" id="ARBA00023180"/>
    </source>
</evidence>
<dbReference type="Pfam" id="PF12661">
    <property type="entry name" value="hEGF"/>
    <property type="match status" value="3"/>
</dbReference>
<evidence type="ECO:0000256" key="1">
    <source>
        <dbReference type="ARBA" id="ARBA00004247"/>
    </source>
</evidence>